<proteinExistence type="predicted"/>
<dbReference type="Proteomes" id="UP000575985">
    <property type="component" value="Unassembled WGS sequence"/>
</dbReference>
<dbReference type="EMBL" id="JACCFO010000001">
    <property type="protein sequence ID" value="NYI93850.1"/>
    <property type="molecule type" value="Genomic_DNA"/>
</dbReference>
<reference evidence="1 2" key="1">
    <citation type="submission" date="2020-07" db="EMBL/GenBank/DDBJ databases">
        <title>Sequencing the genomes of 1000 actinobacteria strains.</title>
        <authorList>
            <person name="Klenk H.-P."/>
        </authorList>
    </citation>
    <scope>NUCLEOTIDE SEQUENCE [LARGE SCALE GENOMIC DNA]</scope>
    <source>
        <strain evidence="1 2">DSM 45927</strain>
    </source>
</reference>
<dbReference type="SUPFAM" id="SSF48371">
    <property type="entry name" value="ARM repeat"/>
    <property type="match status" value="1"/>
</dbReference>
<evidence type="ECO:0000313" key="1">
    <source>
        <dbReference type="EMBL" id="NYI93850.1"/>
    </source>
</evidence>
<dbReference type="InterPro" id="IPR016024">
    <property type="entry name" value="ARM-type_fold"/>
</dbReference>
<name>A0A853BFQ6_9ACTN</name>
<dbReference type="PANTHER" id="PTHR34070">
    <property type="entry name" value="ARMADILLO-TYPE FOLD"/>
    <property type="match status" value="1"/>
</dbReference>
<organism evidence="1 2">
    <name type="scientific">Streptomonospora nanhaiensis</name>
    <dbReference type="NCBI Taxonomy" id="1323731"/>
    <lineage>
        <taxon>Bacteria</taxon>
        <taxon>Bacillati</taxon>
        <taxon>Actinomycetota</taxon>
        <taxon>Actinomycetes</taxon>
        <taxon>Streptosporangiales</taxon>
        <taxon>Nocardiopsidaceae</taxon>
        <taxon>Streptomonospora</taxon>
    </lineage>
</organism>
<protein>
    <submittedName>
        <fullName evidence="1">3-methyladenine DNA glycosylase AlkD</fullName>
    </submittedName>
</protein>
<sequence>MAPPADPAALAADMRARLREGAVPGRAETEKRYLRSGLEHVGVPLPAMRALVKAVLRAHPGLSRDQAVRTAEELWARPVHEERSLALLLLEGCADRLEPADTALLERLLRECATWAHVDLLAPFVAGRLLLRRPEVAADALRWAADDAQWVRRGGLLSFLLPVRREADFARWFPVFAEAADPLLGDTRFFVRKAIGWVLREGTKHHPGTVADWLAPRLDRLSGLTLREAARRLPDDQRAGLLSAHAALNPRGGRAGVSGRV</sequence>
<dbReference type="Gene3D" id="1.25.10.90">
    <property type="match status" value="1"/>
</dbReference>
<dbReference type="PANTHER" id="PTHR34070:SF1">
    <property type="entry name" value="DNA ALKYLATION REPAIR PROTEIN"/>
    <property type="match status" value="1"/>
</dbReference>
<gene>
    <name evidence="1" type="ORF">HNR12_000127</name>
</gene>
<dbReference type="InterPro" id="IPR014825">
    <property type="entry name" value="DNA_alkylation"/>
</dbReference>
<comment type="caution">
    <text evidence="1">The sequence shown here is derived from an EMBL/GenBank/DDBJ whole genome shotgun (WGS) entry which is preliminary data.</text>
</comment>
<dbReference type="AlphaFoldDB" id="A0A853BFQ6"/>
<evidence type="ECO:0000313" key="2">
    <source>
        <dbReference type="Proteomes" id="UP000575985"/>
    </source>
</evidence>
<dbReference type="RefSeq" id="WP_179765618.1">
    <property type="nucleotide sequence ID" value="NZ_JACCFO010000001.1"/>
</dbReference>
<dbReference type="Pfam" id="PF08713">
    <property type="entry name" value="DNA_alkylation"/>
    <property type="match status" value="1"/>
</dbReference>
<accession>A0A853BFQ6</accession>
<keyword evidence="2" id="KW-1185">Reference proteome</keyword>